<dbReference type="Proteomes" id="UP000230869">
    <property type="component" value="Unassembled WGS sequence"/>
</dbReference>
<evidence type="ECO:0000313" key="2">
    <source>
        <dbReference type="Proteomes" id="UP000230869"/>
    </source>
</evidence>
<name>A0A2M6K825_9BACT</name>
<accession>A0A2M6K825</accession>
<reference evidence="1 2" key="1">
    <citation type="submission" date="2017-09" db="EMBL/GenBank/DDBJ databases">
        <title>Depth-based differentiation of microbial function through sediment-hosted aquifers and enrichment of novel symbionts in the deep terrestrial subsurface.</title>
        <authorList>
            <person name="Probst A.J."/>
            <person name="Ladd B."/>
            <person name="Jarett J.K."/>
            <person name="Geller-Mcgrath D.E."/>
            <person name="Sieber C.M."/>
            <person name="Emerson J.B."/>
            <person name="Anantharaman K."/>
            <person name="Thomas B.C."/>
            <person name="Malmstrom R."/>
            <person name="Stieglmeier M."/>
            <person name="Klingl A."/>
            <person name="Woyke T."/>
            <person name="Ryan C.M."/>
            <person name="Banfield J.F."/>
        </authorList>
    </citation>
    <scope>NUCLEOTIDE SEQUENCE [LARGE SCALE GENOMIC DNA]</scope>
    <source>
        <strain evidence="1">CG11_big_fil_rev_8_21_14_0_20_39_10</strain>
    </source>
</reference>
<protein>
    <recommendedName>
        <fullName evidence="3">Restriction endonuclease</fullName>
    </recommendedName>
</protein>
<organism evidence="1 2">
    <name type="scientific">Candidatus Falkowbacteria bacterium CG11_big_fil_rev_8_21_14_0_20_39_10</name>
    <dbReference type="NCBI Taxonomy" id="1974570"/>
    <lineage>
        <taxon>Bacteria</taxon>
        <taxon>Candidatus Falkowiibacteriota</taxon>
    </lineage>
</organism>
<evidence type="ECO:0000313" key="1">
    <source>
        <dbReference type="EMBL" id="PIR12816.1"/>
    </source>
</evidence>
<proteinExistence type="predicted"/>
<dbReference type="EMBL" id="PCWW01000070">
    <property type="protein sequence ID" value="PIR12816.1"/>
    <property type="molecule type" value="Genomic_DNA"/>
</dbReference>
<comment type="caution">
    <text evidence="1">The sequence shown here is derived from an EMBL/GenBank/DDBJ whole genome shotgun (WGS) entry which is preliminary data.</text>
</comment>
<dbReference type="AlphaFoldDB" id="A0A2M6K825"/>
<gene>
    <name evidence="1" type="ORF">COV49_04230</name>
</gene>
<evidence type="ECO:0008006" key="3">
    <source>
        <dbReference type="Google" id="ProtNLM"/>
    </source>
</evidence>
<sequence length="322" mass="37330">MLKIDNLKLFEYSLNNPEPIIDEFYLKSGDLIISKNPQKPTNLMLQNVDLLESISAYSFARKTKSSATARKALKKILKIIKNKNINYSEFVSFWSVVDISYSIFCKMSGREQLKILKNITEKYIDLRHGLYSTYGYTPTTLQASKDAKAHKESGNLGIYKVSKMLDSKGFKKANNALIKKFISGEKKYIESDKKGKKLFKDLLKYYNIDFKWSSKKENKMPDFLIRHKDDIYIIEHKHMKEGGGGQDKQINEIISFIGYSENNKKIHYISFLDGIYFNLFANKTLNKGKILNQIINIENNLKNNKQNYFVNTAGFKELLKNL</sequence>